<reference evidence="2 3" key="1">
    <citation type="journal article" date="2016" name="Nat. Commun.">
        <title>Thousands of microbial genomes shed light on interconnected biogeochemical processes in an aquifer system.</title>
        <authorList>
            <person name="Anantharaman K."/>
            <person name="Brown C.T."/>
            <person name="Hug L.A."/>
            <person name="Sharon I."/>
            <person name="Castelle C.J."/>
            <person name="Probst A.J."/>
            <person name="Thomas B.C."/>
            <person name="Singh A."/>
            <person name="Wilkins M.J."/>
            <person name="Karaoz U."/>
            <person name="Brodie E.L."/>
            <person name="Williams K.H."/>
            <person name="Hubbard S.S."/>
            <person name="Banfield J.F."/>
        </authorList>
    </citation>
    <scope>NUCLEOTIDE SEQUENCE [LARGE SCALE GENOMIC DNA]</scope>
</reference>
<evidence type="ECO:0000259" key="1">
    <source>
        <dbReference type="PROSITE" id="PS50910"/>
    </source>
</evidence>
<evidence type="ECO:0000313" key="3">
    <source>
        <dbReference type="Proteomes" id="UP000178417"/>
    </source>
</evidence>
<dbReference type="Pfam" id="PF05168">
    <property type="entry name" value="HEPN"/>
    <property type="match status" value="1"/>
</dbReference>
<evidence type="ECO:0000313" key="2">
    <source>
        <dbReference type="EMBL" id="OGC24833.1"/>
    </source>
</evidence>
<sequence>MIKNPELVVRHWLEQSKEDLLSAKALLNAHRYTWCAFICQQTLEKCLKAIYVKEKKSIPPYIHKLERLCQILEIDLPNDLLESLIEIDKYYIASRYPSYVEKLNIKKLDQAKKLFSKTEEIYQWLIKKLN</sequence>
<dbReference type="EMBL" id="MEUB01000006">
    <property type="protein sequence ID" value="OGC24833.1"/>
    <property type="molecule type" value="Genomic_DNA"/>
</dbReference>
<proteinExistence type="predicted"/>
<dbReference type="PROSITE" id="PS50910">
    <property type="entry name" value="HEPN"/>
    <property type="match status" value="1"/>
</dbReference>
<accession>A0A1F4SYH1</accession>
<dbReference type="AlphaFoldDB" id="A0A1F4SYH1"/>
<comment type="caution">
    <text evidence="2">The sequence shown here is derived from an EMBL/GenBank/DDBJ whole genome shotgun (WGS) entry which is preliminary data.</text>
</comment>
<name>A0A1F4SYH1_UNCSA</name>
<dbReference type="SUPFAM" id="SSF81593">
    <property type="entry name" value="Nucleotidyltransferase substrate binding subunit/domain"/>
    <property type="match status" value="1"/>
</dbReference>
<gene>
    <name evidence="2" type="ORF">A2310_03740</name>
</gene>
<protein>
    <recommendedName>
        <fullName evidence="1">HEPN domain-containing protein</fullName>
    </recommendedName>
</protein>
<dbReference type="SMART" id="SM00748">
    <property type="entry name" value="HEPN"/>
    <property type="match status" value="1"/>
</dbReference>
<organism evidence="2 3">
    <name type="scientific">candidate division WOR-1 bacterium RIFOXYB2_FULL_37_13</name>
    <dbReference type="NCBI Taxonomy" id="1802579"/>
    <lineage>
        <taxon>Bacteria</taxon>
        <taxon>Bacillati</taxon>
        <taxon>Saganbacteria</taxon>
    </lineage>
</organism>
<dbReference type="InterPro" id="IPR007842">
    <property type="entry name" value="HEPN_dom"/>
</dbReference>
<feature type="domain" description="HEPN" evidence="1">
    <location>
        <begin position="13"/>
        <end position="121"/>
    </location>
</feature>
<dbReference type="STRING" id="1802579.A2310_03740"/>
<dbReference type="Gene3D" id="1.20.120.330">
    <property type="entry name" value="Nucleotidyltransferases domain 2"/>
    <property type="match status" value="1"/>
</dbReference>
<dbReference type="Proteomes" id="UP000178417">
    <property type="component" value="Unassembled WGS sequence"/>
</dbReference>